<evidence type="ECO:0000256" key="4">
    <source>
        <dbReference type="ARBA" id="ARBA00022801"/>
    </source>
</evidence>
<evidence type="ECO:0000256" key="6">
    <source>
        <dbReference type="HAMAP-Rule" id="MF_00337"/>
    </source>
</evidence>
<dbReference type="Pfam" id="PF02609">
    <property type="entry name" value="Exonuc_VII_S"/>
    <property type="match status" value="1"/>
</dbReference>
<keyword evidence="8" id="KW-1185">Reference proteome</keyword>
<evidence type="ECO:0000313" key="8">
    <source>
        <dbReference type="Proteomes" id="UP000471031"/>
    </source>
</evidence>
<comment type="function">
    <text evidence="6">Bidirectionally degrades single-stranded DNA into large acid-insoluble oligonucleotides, which are then degraded further into small acid-soluble oligonucleotides.</text>
</comment>
<dbReference type="InterPro" id="IPR037004">
    <property type="entry name" value="Exonuc_VII_ssu_sf"/>
</dbReference>
<dbReference type="InterPro" id="IPR003761">
    <property type="entry name" value="Exonuc_VII_S"/>
</dbReference>
<comment type="subcellular location">
    <subcellularLocation>
        <location evidence="6">Cytoplasm</location>
    </subcellularLocation>
</comment>
<comment type="subunit">
    <text evidence="6">Heterooligomer composed of large and small subunits.</text>
</comment>
<dbReference type="Gene3D" id="1.10.287.1040">
    <property type="entry name" value="Exonuclease VII, small subunit"/>
    <property type="match status" value="1"/>
</dbReference>
<dbReference type="GO" id="GO:0008855">
    <property type="term" value="F:exodeoxyribonuclease VII activity"/>
    <property type="evidence" value="ECO:0007669"/>
    <property type="project" value="UniProtKB-UniRule"/>
</dbReference>
<keyword evidence="3 6" id="KW-0540">Nuclease</keyword>
<dbReference type="RefSeq" id="WP_161261829.1">
    <property type="nucleotide sequence ID" value="NZ_JAFBDC010000013.1"/>
</dbReference>
<dbReference type="PANTHER" id="PTHR34137">
    <property type="entry name" value="EXODEOXYRIBONUCLEASE 7 SMALL SUBUNIT"/>
    <property type="match status" value="1"/>
</dbReference>
<dbReference type="GO" id="GO:0009318">
    <property type="term" value="C:exodeoxyribonuclease VII complex"/>
    <property type="evidence" value="ECO:0007669"/>
    <property type="project" value="UniProtKB-UniRule"/>
</dbReference>
<comment type="similarity">
    <text evidence="1 6">Belongs to the XseB family.</text>
</comment>
<dbReference type="SUPFAM" id="SSF116842">
    <property type="entry name" value="XseB-like"/>
    <property type="match status" value="1"/>
</dbReference>
<evidence type="ECO:0000313" key="7">
    <source>
        <dbReference type="EMBL" id="MZP43249.1"/>
    </source>
</evidence>
<comment type="catalytic activity">
    <reaction evidence="6">
        <text>Exonucleolytic cleavage in either 5'- to 3'- or 3'- to 5'-direction to yield nucleoside 5'-phosphates.</text>
        <dbReference type="EC" id="3.1.11.6"/>
    </reaction>
</comment>
<gene>
    <name evidence="6 7" type="primary">xseB</name>
    <name evidence="7" type="ORF">GTO89_09380</name>
</gene>
<dbReference type="HAMAP" id="MF_00337">
    <property type="entry name" value="Exonuc_7_S"/>
    <property type="match status" value="1"/>
</dbReference>
<dbReference type="OrthoDB" id="9798666at2"/>
<accession>A0A845LF57</accession>
<name>A0A845LF57_HELGE</name>
<comment type="caution">
    <text evidence="7">The sequence shown here is derived from an EMBL/GenBank/DDBJ whole genome shotgun (WGS) entry which is preliminary data.</text>
</comment>
<organism evidence="7 8">
    <name type="scientific">Heliomicrobium gestii</name>
    <name type="common">Heliobacterium gestii</name>
    <dbReference type="NCBI Taxonomy" id="2699"/>
    <lineage>
        <taxon>Bacteria</taxon>
        <taxon>Bacillati</taxon>
        <taxon>Bacillota</taxon>
        <taxon>Clostridia</taxon>
        <taxon>Eubacteriales</taxon>
        <taxon>Heliobacteriaceae</taxon>
        <taxon>Heliomicrobium</taxon>
    </lineage>
</organism>
<dbReference type="NCBIfam" id="TIGR01280">
    <property type="entry name" value="xseB"/>
    <property type="match status" value="1"/>
</dbReference>
<dbReference type="AlphaFoldDB" id="A0A845LF57"/>
<evidence type="ECO:0000256" key="2">
    <source>
        <dbReference type="ARBA" id="ARBA00022490"/>
    </source>
</evidence>
<protein>
    <recommendedName>
        <fullName evidence="6">Exodeoxyribonuclease 7 small subunit</fullName>
        <ecNumber evidence="6">3.1.11.6</ecNumber>
    </recommendedName>
    <alternativeName>
        <fullName evidence="6">Exodeoxyribonuclease VII small subunit</fullName>
        <shortName evidence="6">Exonuclease VII small subunit</shortName>
    </alternativeName>
</protein>
<dbReference type="EC" id="3.1.11.6" evidence="6"/>
<dbReference type="GO" id="GO:0006308">
    <property type="term" value="P:DNA catabolic process"/>
    <property type="evidence" value="ECO:0007669"/>
    <property type="project" value="UniProtKB-UniRule"/>
</dbReference>
<dbReference type="EMBL" id="WXEX01000007">
    <property type="protein sequence ID" value="MZP43249.1"/>
    <property type="molecule type" value="Genomic_DNA"/>
</dbReference>
<keyword evidence="5 6" id="KW-0269">Exonuclease</keyword>
<evidence type="ECO:0000256" key="3">
    <source>
        <dbReference type="ARBA" id="ARBA00022722"/>
    </source>
</evidence>
<keyword evidence="4 6" id="KW-0378">Hydrolase</keyword>
<proteinExistence type="inferred from homology"/>
<dbReference type="PANTHER" id="PTHR34137:SF1">
    <property type="entry name" value="EXODEOXYRIBONUCLEASE 7 SMALL SUBUNIT"/>
    <property type="match status" value="1"/>
</dbReference>
<keyword evidence="2 6" id="KW-0963">Cytoplasm</keyword>
<sequence length="82" mass="8815">MANGKGNPGLTYEAAIGRLEEVVRLLETGDAPLDASLQLFQEGIGLVRHCHAQLDAYEAKVQRLIETPGGVTIVEERIEGGE</sequence>
<dbReference type="GO" id="GO:0005829">
    <property type="term" value="C:cytosol"/>
    <property type="evidence" value="ECO:0007669"/>
    <property type="project" value="TreeGrafter"/>
</dbReference>
<dbReference type="Proteomes" id="UP000471031">
    <property type="component" value="Unassembled WGS sequence"/>
</dbReference>
<evidence type="ECO:0000256" key="1">
    <source>
        <dbReference type="ARBA" id="ARBA00009998"/>
    </source>
</evidence>
<reference evidence="7 8" key="1">
    <citation type="submission" date="2020-01" db="EMBL/GenBank/DDBJ databases">
        <title>Whole genome sequence of Heliobacterium gestii DSM 11169.</title>
        <authorList>
            <person name="Kyndt J.A."/>
            <person name="Meyer T.E."/>
        </authorList>
    </citation>
    <scope>NUCLEOTIDE SEQUENCE [LARGE SCALE GENOMIC DNA]</scope>
    <source>
        <strain evidence="7 8">DSM 11169</strain>
    </source>
</reference>
<evidence type="ECO:0000256" key="5">
    <source>
        <dbReference type="ARBA" id="ARBA00022839"/>
    </source>
</evidence>